<dbReference type="CDD" id="cd13973">
    <property type="entry name" value="PK_MviN-like"/>
    <property type="match status" value="1"/>
</dbReference>
<gene>
    <name evidence="2" type="ORF">GCM10023320_36570</name>
</gene>
<dbReference type="InterPro" id="IPR011009">
    <property type="entry name" value="Kinase-like_dom_sf"/>
</dbReference>
<name>A0ABP9NM57_9PSEU</name>
<dbReference type="SUPFAM" id="SSF56112">
    <property type="entry name" value="Protein kinase-like (PK-like)"/>
    <property type="match status" value="1"/>
</dbReference>
<evidence type="ECO:0000313" key="3">
    <source>
        <dbReference type="Proteomes" id="UP001500804"/>
    </source>
</evidence>
<dbReference type="EMBL" id="BAABJO010000012">
    <property type="protein sequence ID" value="GAA5124011.1"/>
    <property type="molecule type" value="Genomic_DNA"/>
</dbReference>
<reference evidence="3" key="1">
    <citation type="journal article" date="2019" name="Int. J. Syst. Evol. Microbiol.">
        <title>The Global Catalogue of Microorganisms (GCM) 10K type strain sequencing project: providing services to taxonomists for standard genome sequencing and annotation.</title>
        <authorList>
            <consortium name="The Broad Institute Genomics Platform"/>
            <consortium name="The Broad Institute Genome Sequencing Center for Infectious Disease"/>
            <person name="Wu L."/>
            <person name="Ma J."/>
        </authorList>
    </citation>
    <scope>NUCLEOTIDE SEQUENCE [LARGE SCALE GENOMIC DNA]</scope>
    <source>
        <strain evidence="3">JCM 18302</strain>
    </source>
</reference>
<proteinExistence type="predicted"/>
<protein>
    <submittedName>
        <fullName evidence="2">Protein kinase family protein</fullName>
    </submittedName>
</protein>
<feature type="region of interest" description="Disordered" evidence="1">
    <location>
        <begin position="1"/>
        <end position="76"/>
    </location>
</feature>
<dbReference type="Gene3D" id="1.10.510.10">
    <property type="entry name" value="Transferase(Phosphotransferase) domain 1"/>
    <property type="match status" value="1"/>
</dbReference>
<keyword evidence="2" id="KW-0418">Kinase</keyword>
<keyword evidence="3" id="KW-1185">Reference proteome</keyword>
<sequence>MSELASPPSGAAAPGESPDDSAASVDTAPRVPEQQRSDERPDDLSNDTATEQPTVRTTPATDVPTAPAVPPVPSGTIAGSLLASRYRLRTRVGTDPAACAEFWRAEDTILRRDVAVTVLRRPAPGAVLADDLSDTARAEQMVVRALRSGSFEHDGCARLLDVLTPGAASVPDDVLGAAVTEWVPGRSLGEVVADGLIKPLAAARAVAPLAAAAEAAHRHGLVLGCDHPQRVRITPDGRAQLCFALPRSDVTPADDVRGLGAVLYTLLTSQWPLSSADAARAGLPAAERTPAGALLPPSELRPGVPVELDTLTRGTLGPDGAPGHVHTAAAVQRLLSEVVAEDDRMALFPPAHDGVPSSPEDVWQDRGRTVTPTDPQRRRKMTIALTALAAAVLMVLGYLGVQLGAMFVDSGGPPIVVEGEPVQPEQAQPQVAPAPAPAGPTVGGLAVEVYDQGGDPDNSDRAARVIDHNPATAWGTSTYYQQFPAYRPGIGIMVSFASAVQLSDLTIESPSRGTVVEVRSAPSADSPLSETQKITEVTLGSGRTPVSLAGSQPVEHVLLWITKLSGGDEQYSSEIGEVEFRRAGA</sequence>
<feature type="compositionally biased region" description="Low complexity" evidence="1">
    <location>
        <begin position="53"/>
        <end position="66"/>
    </location>
</feature>
<feature type="region of interest" description="Disordered" evidence="1">
    <location>
        <begin position="348"/>
        <end position="375"/>
    </location>
</feature>
<evidence type="ECO:0000256" key="1">
    <source>
        <dbReference type="SAM" id="MobiDB-lite"/>
    </source>
</evidence>
<dbReference type="Proteomes" id="UP001500804">
    <property type="component" value="Unassembled WGS sequence"/>
</dbReference>
<feature type="compositionally biased region" description="Low complexity" evidence="1">
    <location>
        <begin position="1"/>
        <end position="16"/>
    </location>
</feature>
<comment type="caution">
    <text evidence="2">The sequence shown here is derived from an EMBL/GenBank/DDBJ whole genome shotgun (WGS) entry which is preliminary data.</text>
</comment>
<dbReference type="GO" id="GO:0016301">
    <property type="term" value="F:kinase activity"/>
    <property type="evidence" value="ECO:0007669"/>
    <property type="project" value="UniProtKB-KW"/>
</dbReference>
<keyword evidence="2" id="KW-0808">Transferase</keyword>
<feature type="compositionally biased region" description="Basic and acidic residues" evidence="1">
    <location>
        <begin position="33"/>
        <end position="43"/>
    </location>
</feature>
<evidence type="ECO:0000313" key="2">
    <source>
        <dbReference type="EMBL" id="GAA5124011.1"/>
    </source>
</evidence>
<dbReference type="Gene3D" id="3.30.200.20">
    <property type="entry name" value="Phosphorylase Kinase, domain 1"/>
    <property type="match status" value="1"/>
</dbReference>
<accession>A0ABP9NM57</accession>
<organism evidence="2 3">
    <name type="scientific">Pseudonocardia adelaidensis</name>
    <dbReference type="NCBI Taxonomy" id="648754"/>
    <lineage>
        <taxon>Bacteria</taxon>
        <taxon>Bacillati</taxon>
        <taxon>Actinomycetota</taxon>
        <taxon>Actinomycetes</taxon>
        <taxon>Pseudonocardiales</taxon>
        <taxon>Pseudonocardiaceae</taxon>
        <taxon>Pseudonocardia</taxon>
    </lineage>
</organism>